<dbReference type="PANTHER" id="PTHR10188:SF6">
    <property type="entry name" value="N(4)-(BETA-N-ACETYLGLUCOSAMINYL)-L-ASPARAGINASE"/>
    <property type="match status" value="1"/>
</dbReference>
<dbReference type="PANTHER" id="PTHR10188">
    <property type="entry name" value="L-ASPARAGINASE"/>
    <property type="match status" value="1"/>
</dbReference>
<evidence type="ECO:0000256" key="4">
    <source>
        <dbReference type="ARBA" id="ARBA00022813"/>
    </source>
</evidence>
<evidence type="ECO:0000256" key="1">
    <source>
        <dbReference type="ARBA" id="ARBA00012920"/>
    </source>
</evidence>
<feature type="site" description="Cleavage; by autolysis" evidence="10">
    <location>
        <begin position="168"/>
        <end position="169"/>
    </location>
</feature>
<name>A0A371R492_9CREN</name>
<comment type="caution">
    <text evidence="12">The sequence shown here is derived from an EMBL/GenBank/DDBJ whole genome shotgun (WGS) entry which is preliminary data.</text>
</comment>
<evidence type="ECO:0000256" key="7">
    <source>
        <dbReference type="ARBA" id="ARBA00049366"/>
    </source>
</evidence>
<evidence type="ECO:0000256" key="10">
    <source>
        <dbReference type="PIRSR" id="PIRSR600246-3"/>
    </source>
</evidence>
<evidence type="ECO:0000256" key="3">
    <source>
        <dbReference type="ARBA" id="ARBA00022801"/>
    </source>
</evidence>
<dbReference type="RefSeq" id="WP_116421706.1">
    <property type="nucleotide sequence ID" value="NZ_NMUE01000040.1"/>
</dbReference>
<keyword evidence="2" id="KW-0645">Protease</keyword>
<evidence type="ECO:0000256" key="9">
    <source>
        <dbReference type="PIRSR" id="PIRSR600246-2"/>
    </source>
</evidence>
<dbReference type="Pfam" id="PF01112">
    <property type="entry name" value="Asparaginase_2"/>
    <property type="match status" value="1"/>
</dbReference>
<proteinExistence type="predicted"/>
<feature type="binding site" evidence="9">
    <location>
        <begin position="220"/>
        <end position="223"/>
    </location>
    <ligand>
        <name>substrate</name>
    </ligand>
</feature>
<keyword evidence="3" id="KW-0378">Hydrolase</keyword>
<evidence type="ECO:0000313" key="12">
    <source>
        <dbReference type="EMBL" id="RFA98616.1"/>
    </source>
</evidence>
<evidence type="ECO:0000313" key="13">
    <source>
        <dbReference type="Proteomes" id="UP000256877"/>
    </source>
</evidence>
<dbReference type="CDD" id="cd14950">
    <property type="entry name" value="Asparaginase_2_like_2"/>
    <property type="match status" value="1"/>
</dbReference>
<dbReference type="Proteomes" id="UP000256877">
    <property type="component" value="Unassembled WGS sequence"/>
</dbReference>
<dbReference type="FunFam" id="3.60.20.30:FF:000001">
    <property type="entry name" value="Isoaspartyl peptidase/L-asparaginase"/>
    <property type="match status" value="1"/>
</dbReference>
<feature type="active site" description="Nucleophile" evidence="8">
    <location>
        <position position="169"/>
    </location>
</feature>
<dbReference type="Gene3D" id="3.60.20.30">
    <property type="entry name" value="(Glycosyl)asparaginase"/>
    <property type="match status" value="1"/>
</dbReference>
<dbReference type="GO" id="GO:0006508">
    <property type="term" value="P:proteolysis"/>
    <property type="evidence" value="ECO:0007669"/>
    <property type="project" value="UniProtKB-KW"/>
</dbReference>
<gene>
    <name evidence="11" type="ORF">CGL51_10555</name>
    <name evidence="12" type="ORF">CGL52_06825</name>
</gene>
<evidence type="ECO:0000313" key="11">
    <source>
        <dbReference type="EMBL" id="RFA94259.1"/>
    </source>
</evidence>
<dbReference type="InterPro" id="IPR029055">
    <property type="entry name" value="Ntn_hydrolases_N"/>
</dbReference>
<accession>A0A371R492</accession>
<dbReference type="Proteomes" id="UP000257123">
    <property type="component" value="Unassembled WGS sequence"/>
</dbReference>
<protein>
    <recommendedName>
        <fullName evidence="6">Plant-type L-asparaginase</fullName>
        <ecNumber evidence="1">3.5.1.1</ecNumber>
    </recommendedName>
    <alternativeName>
        <fullName evidence="5">L-asparagine amidohydrolase</fullName>
    </alternativeName>
</protein>
<evidence type="ECO:0000313" key="14">
    <source>
        <dbReference type="Proteomes" id="UP000257123"/>
    </source>
</evidence>
<evidence type="ECO:0000256" key="8">
    <source>
        <dbReference type="PIRSR" id="PIRSR600246-1"/>
    </source>
</evidence>
<dbReference type="InterPro" id="IPR000246">
    <property type="entry name" value="Peptidase_T2"/>
</dbReference>
<dbReference type="GO" id="GO:0004067">
    <property type="term" value="F:asparaginase activity"/>
    <property type="evidence" value="ECO:0007669"/>
    <property type="project" value="UniProtKB-EC"/>
</dbReference>
<keyword evidence="4" id="KW-0068">Autocatalytic cleavage</keyword>
<reference evidence="13 14" key="1">
    <citation type="submission" date="2017-07" db="EMBL/GenBank/DDBJ databases">
        <title>Draft genome sequence of aerobic hyperthermophilic archaea, Pyrobaculum aerophilum YKB31 and YKB32.</title>
        <authorList>
            <person name="Mochizuki T."/>
            <person name="Berliner A.J."/>
            <person name="Yoshida-Takashima Y."/>
            <person name="Takaki Y."/>
            <person name="Nunoura T."/>
            <person name="Takai K."/>
        </authorList>
    </citation>
    <scope>NUCLEOTIDE SEQUENCE [LARGE SCALE GENOMIC DNA]</scope>
    <source>
        <strain evidence="11 14">YKB31</strain>
        <strain evidence="12 13">YKB32</strain>
    </source>
</reference>
<sequence length="299" mass="31723">MIVAVHGGAGLWRVEERIKQEVKKALAAAISEGLLAAERGSALDAVVAAVEYMEKSGLFNAGYGSVYAIDGRVYMDAGVMDGRSKRAGAVAAVEGVKSAVRLARYVLENTDHVIIAGEGARLLAAKTGLLEASYKFYTEEKNKRFQEVLQEARRGNWHYKRVADFFGDTVGAVALDRDGNLAAATSTGGVWLKWPGRIGDSPIPGAGFWAENGVGAFSATGVGEVIIMSALSLRARDELIKTGDIGVAVEKAIGFVTESYGPNTAGIIGIDSKGRPAYAYNTKAMARGWGKRGEIYVDL</sequence>
<organism evidence="12 13">
    <name type="scientific">Pyrobaculum aerophilum</name>
    <dbReference type="NCBI Taxonomy" id="13773"/>
    <lineage>
        <taxon>Archaea</taxon>
        <taxon>Thermoproteota</taxon>
        <taxon>Thermoprotei</taxon>
        <taxon>Thermoproteales</taxon>
        <taxon>Thermoproteaceae</taxon>
        <taxon>Pyrobaculum</taxon>
    </lineage>
</organism>
<dbReference type="SUPFAM" id="SSF56235">
    <property type="entry name" value="N-terminal nucleophile aminohydrolases (Ntn hydrolases)"/>
    <property type="match status" value="1"/>
</dbReference>
<dbReference type="GO" id="GO:0008233">
    <property type="term" value="F:peptidase activity"/>
    <property type="evidence" value="ECO:0007669"/>
    <property type="project" value="UniProtKB-KW"/>
</dbReference>
<evidence type="ECO:0000256" key="5">
    <source>
        <dbReference type="ARBA" id="ARBA00030414"/>
    </source>
</evidence>
<dbReference type="OrthoDB" id="18230at2157"/>
<dbReference type="EMBL" id="NMUE01000040">
    <property type="protein sequence ID" value="RFA94259.1"/>
    <property type="molecule type" value="Genomic_DNA"/>
</dbReference>
<evidence type="ECO:0000256" key="6">
    <source>
        <dbReference type="ARBA" id="ARBA00044776"/>
    </source>
</evidence>
<feature type="binding site" evidence="9">
    <location>
        <begin position="197"/>
        <end position="200"/>
    </location>
    <ligand>
        <name>substrate</name>
    </ligand>
</feature>
<dbReference type="EC" id="3.5.1.1" evidence="1"/>
<comment type="catalytic activity">
    <reaction evidence="7">
        <text>L-asparagine + H2O = L-aspartate + NH4(+)</text>
        <dbReference type="Rhea" id="RHEA:21016"/>
        <dbReference type="ChEBI" id="CHEBI:15377"/>
        <dbReference type="ChEBI" id="CHEBI:28938"/>
        <dbReference type="ChEBI" id="CHEBI:29991"/>
        <dbReference type="ChEBI" id="CHEBI:58048"/>
        <dbReference type="EC" id="3.5.1.1"/>
    </reaction>
</comment>
<evidence type="ECO:0000256" key="2">
    <source>
        <dbReference type="ARBA" id="ARBA00022670"/>
    </source>
</evidence>
<dbReference type="EMBL" id="NMUF01000015">
    <property type="protein sequence ID" value="RFA98616.1"/>
    <property type="molecule type" value="Genomic_DNA"/>
</dbReference>
<dbReference type="AlphaFoldDB" id="A0A371R492"/>
<dbReference type="GO" id="GO:0005737">
    <property type="term" value="C:cytoplasm"/>
    <property type="evidence" value="ECO:0007669"/>
    <property type="project" value="TreeGrafter"/>
</dbReference>